<gene>
    <name evidence="2" type="ORF">HINF_LOCUS28359</name>
    <name evidence="1" type="ORF">HINF_LOCUS34178</name>
</gene>
<dbReference type="EMBL" id="CATOUU010000762">
    <property type="protein sequence ID" value="CAI9946533.1"/>
    <property type="molecule type" value="Genomic_DNA"/>
</dbReference>
<dbReference type="EMBL" id="CAXDID020000089">
    <property type="protein sequence ID" value="CAL6021828.1"/>
    <property type="molecule type" value="Genomic_DNA"/>
</dbReference>
<reference evidence="2 3" key="2">
    <citation type="submission" date="2024-07" db="EMBL/GenBank/DDBJ databases">
        <authorList>
            <person name="Akdeniz Z."/>
        </authorList>
    </citation>
    <scope>NUCLEOTIDE SEQUENCE [LARGE SCALE GENOMIC DNA]</scope>
</reference>
<name>A0AA86PZ37_9EUKA</name>
<evidence type="ECO:0000313" key="3">
    <source>
        <dbReference type="Proteomes" id="UP001642409"/>
    </source>
</evidence>
<comment type="caution">
    <text evidence="1">The sequence shown here is derived from an EMBL/GenBank/DDBJ whole genome shotgun (WGS) entry which is preliminary data.</text>
</comment>
<dbReference type="Proteomes" id="UP001642409">
    <property type="component" value="Unassembled WGS sequence"/>
</dbReference>
<organism evidence="1">
    <name type="scientific">Hexamita inflata</name>
    <dbReference type="NCBI Taxonomy" id="28002"/>
    <lineage>
        <taxon>Eukaryota</taxon>
        <taxon>Metamonada</taxon>
        <taxon>Diplomonadida</taxon>
        <taxon>Hexamitidae</taxon>
        <taxon>Hexamitinae</taxon>
        <taxon>Hexamita</taxon>
    </lineage>
</organism>
<accession>A0AA86PZ37</accession>
<keyword evidence="3" id="KW-1185">Reference proteome</keyword>
<sequence length="219" mass="26001">MQQGLQQMYEHTKQFYDLSRKRQRHVMNFQQFQQHNKIIISEEKPTSFKDLYAGHLDVLLENQNKSSQQYLNSLEFIKPLSLLLQKIQKQSCSENRKATFKARLAIFLHQNAIDCNLIKAKIVYPTQFVAPIIKDLSEVKQTQNSDSQCQPEEAETNLLLWLLQDIKNNSNTLVQIYEFFNQVQIHPYWLNAIYEITNIQPQDVQRIYEYTKQLKALMM</sequence>
<evidence type="ECO:0000313" key="2">
    <source>
        <dbReference type="EMBL" id="CAL6021828.1"/>
    </source>
</evidence>
<proteinExistence type="predicted"/>
<dbReference type="AlphaFoldDB" id="A0AA86PZ37"/>
<reference evidence="1" key="1">
    <citation type="submission" date="2023-06" db="EMBL/GenBank/DDBJ databases">
        <authorList>
            <person name="Kurt Z."/>
        </authorList>
    </citation>
    <scope>NUCLEOTIDE SEQUENCE</scope>
</reference>
<evidence type="ECO:0000313" key="1">
    <source>
        <dbReference type="EMBL" id="CAI9946533.1"/>
    </source>
</evidence>
<protein>
    <submittedName>
        <fullName evidence="2">Hypothetical_protein</fullName>
    </submittedName>
</protein>